<reference evidence="2 3" key="1">
    <citation type="submission" date="2020-02" db="EMBL/GenBank/DDBJ databases">
        <title>Genome sequences of Thiorhodococcus mannitoliphagus and Thiorhodococcus minor, purple sulfur photosynthetic bacteria in the gammaproteobacterial family, Chromatiaceae.</title>
        <authorList>
            <person name="Aviles F.A."/>
            <person name="Meyer T.E."/>
            <person name="Kyndt J.A."/>
        </authorList>
    </citation>
    <scope>NUCLEOTIDE SEQUENCE [LARGE SCALE GENOMIC DNA]</scope>
    <source>
        <strain evidence="2 3">DSM 11518</strain>
    </source>
</reference>
<proteinExistence type="predicted"/>
<dbReference type="AlphaFoldDB" id="A0A6M0K4Y2"/>
<comment type="caution">
    <text evidence="2">The sequence shown here is derived from an EMBL/GenBank/DDBJ whole genome shotgun (WGS) entry which is preliminary data.</text>
</comment>
<dbReference type="InterPro" id="IPR007038">
    <property type="entry name" value="HupE_UreJ"/>
</dbReference>
<feature type="transmembrane region" description="Helical" evidence="1">
    <location>
        <begin position="147"/>
        <end position="168"/>
    </location>
</feature>
<dbReference type="RefSeq" id="WP_164454955.1">
    <property type="nucleotide sequence ID" value="NZ_JAAIJQ010000084.1"/>
</dbReference>
<evidence type="ECO:0000256" key="1">
    <source>
        <dbReference type="SAM" id="Phobius"/>
    </source>
</evidence>
<feature type="transmembrane region" description="Helical" evidence="1">
    <location>
        <begin position="175"/>
        <end position="196"/>
    </location>
</feature>
<keyword evidence="1" id="KW-0812">Transmembrane</keyword>
<sequence length="200" mass="19953">MRRPGHWSWVAAGWLLPAGAAQAHLVSSGLGPFYDGALHLLLSPGALLGLLALALLAGLRGPRAGRLAVIALPTAWLLGGLVGLGLAPVPDLTWLGVAAFLVLGLLLAADAKLPPIAIAALACAYGGLHGLLDGMALTAIGAGTSPLLGIVLAVLVIALLGAAAVVPLRVLWARIAVRVAGSWVAAVGLLMLGWLARGTG</sequence>
<keyword evidence="3" id="KW-1185">Reference proteome</keyword>
<organism evidence="2 3">
    <name type="scientific">Thiorhodococcus minor</name>
    <dbReference type="NCBI Taxonomy" id="57489"/>
    <lineage>
        <taxon>Bacteria</taxon>
        <taxon>Pseudomonadati</taxon>
        <taxon>Pseudomonadota</taxon>
        <taxon>Gammaproteobacteria</taxon>
        <taxon>Chromatiales</taxon>
        <taxon>Chromatiaceae</taxon>
        <taxon>Thiorhodococcus</taxon>
    </lineage>
</organism>
<dbReference type="EMBL" id="JAAIJQ010000084">
    <property type="protein sequence ID" value="NEV64324.1"/>
    <property type="molecule type" value="Genomic_DNA"/>
</dbReference>
<dbReference type="Pfam" id="PF04955">
    <property type="entry name" value="HupE_UreJ"/>
    <property type="match status" value="1"/>
</dbReference>
<feature type="transmembrane region" description="Helical" evidence="1">
    <location>
        <begin position="92"/>
        <end position="109"/>
    </location>
</feature>
<name>A0A6M0K4Y2_9GAMM</name>
<accession>A0A6M0K4Y2</accession>
<evidence type="ECO:0008006" key="4">
    <source>
        <dbReference type="Google" id="ProtNLM"/>
    </source>
</evidence>
<keyword evidence="1" id="KW-0472">Membrane</keyword>
<feature type="transmembrane region" description="Helical" evidence="1">
    <location>
        <begin position="116"/>
        <end position="141"/>
    </location>
</feature>
<evidence type="ECO:0000313" key="3">
    <source>
        <dbReference type="Proteomes" id="UP000483379"/>
    </source>
</evidence>
<evidence type="ECO:0000313" key="2">
    <source>
        <dbReference type="EMBL" id="NEV64324.1"/>
    </source>
</evidence>
<feature type="transmembrane region" description="Helical" evidence="1">
    <location>
        <begin position="66"/>
        <end position="86"/>
    </location>
</feature>
<feature type="transmembrane region" description="Helical" evidence="1">
    <location>
        <begin position="39"/>
        <end position="59"/>
    </location>
</feature>
<protein>
    <recommendedName>
        <fullName evidence="4">HupE/UreJ family protein</fullName>
    </recommendedName>
</protein>
<dbReference type="Proteomes" id="UP000483379">
    <property type="component" value="Unassembled WGS sequence"/>
</dbReference>
<keyword evidence="1" id="KW-1133">Transmembrane helix</keyword>
<gene>
    <name evidence="2" type="ORF">G3446_20965</name>
</gene>